<keyword evidence="1" id="KW-0479">Metal-binding</keyword>
<name>A0A699HRA4_TANCI</name>
<dbReference type="PROSITE" id="PS50158">
    <property type="entry name" value="ZF_CCHC"/>
    <property type="match status" value="1"/>
</dbReference>
<dbReference type="InterPro" id="IPR013103">
    <property type="entry name" value="RVT_2"/>
</dbReference>
<keyword evidence="1" id="KW-0863">Zinc-finger</keyword>
<evidence type="ECO:0000256" key="1">
    <source>
        <dbReference type="PROSITE-ProRule" id="PRU00047"/>
    </source>
</evidence>
<keyword evidence="1" id="KW-0862">Zinc</keyword>
<sequence length="706" mass="80491">MGCWGEGKEGFWYGEGVGKGRWGRKRNSKKGREKELEEVILNGNSTVQMTKNEAGNEVEVPPVTVQQILARTRERKAKSTLLMAIMDEHLARFHRIKDAKTLWAANDESKKMQNIPFMLDFMHVMSLGESMCFSDFPDCFKTFKTLCFFDYALILRQDYDVTSSLRRGALHMLSMRVKRFYKKTGRKLKFNGKEPIGFDKTKVECFNCHRRGHFARDCRTAKNSRNAGYKRRDNGKRSAREEDEKALVVYDGLGTYDWSYEVEEKATDFALMAFTSNPLSSSSLNSKHEKLRKANLEIVGCQSGLESIEGQLRVHQQNEVIYEENIRVLEYDVKDKSNLLKYTQKQLDEALKEKEDLKAKLKKFETSSKNLTKLVDSQISAKVKTGLGNDSQFNEKEVLDVKEEEVTETVFDNRSSDEENSLANDRLKKGKGYHTVPPPLTENYMPPKSDQSFVGLDDSIYKFKISEIVTSLTKDEKDALETSTAYVEKTKEVRTNRMAKKYVLPNNVKKGTGHKESRPVWNNVQRINHQNKFAPTAVFTRFGRIPVSAVKPKVIASTSAAKPVNTVGPKQSVNFSKSRSTFHKSHSLIRRSVYNATAHSRRNSTERVNTAGSKAVSAVKGNGVNTVKTSAVEMKPKKVAQALDDESWVEEMQEELLQFSLQKVWRLVDLPYKKKAIGTKWVYKNKKDESGIVVRNKARLVAQGHR</sequence>
<protein>
    <submittedName>
        <fullName evidence="5">Copia protein</fullName>
    </submittedName>
</protein>
<evidence type="ECO:0000256" key="2">
    <source>
        <dbReference type="SAM" id="Coils"/>
    </source>
</evidence>
<feature type="coiled-coil region" evidence="2">
    <location>
        <begin position="340"/>
        <end position="374"/>
    </location>
</feature>
<comment type="caution">
    <text evidence="5">The sequence shown here is derived from an EMBL/GenBank/DDBJ whole genome shotgun (WGS) entry which is preliminary data.</text>
</comment>
<evidence type="ECO:0000259" key="4">
    <source>
        <dbReference type="PROSITE" id="PS50158"/>
    </source>
</evidence>
<dbReference type="GO" id="GO:0008270">
    <property type="term" value="F:zinc ion binding"/>
    <property type="evidence" value="ECO:0007669"/>
    <property type="project" value="UniProtKB-KW"/>
</dbReference>
<dbReference type="InterPro" id="IPR001878">
    <property type="entry name" value="Znf_CCHC"/>
</dbReference>
<evidence type="ECO:0000256" key="3">
    <source>
        <dbReference type="SAM" id="MobiDB-lite"/>
    </source>
</evidence>
<dbReference type="AlphaFoldDB" id="A0A699HRA4"/>
<dbReference type="GO" id="GO:0003676">
    <property type="term" value="F:nucleic acid binding"/>
    <property type="evidence" value="ECO:0007669"/>
    <property type="project" value="InterPro"/>
</dbReference>
<reference evidence="5" key="1">
    <citation type="journal article" date="2019" name="Sci. Rep.">
        <title>Draft genome of Tanacetum cinerariifolium, the natural source of mosquito coil.</title>
        <authorList>
            <person name="Yamashiro T."/>
            <person name="Shiraishi A."/>
            <person name="Satake H."/>
            <person name="Nakayama K."/>
        </authorList>
    </citation>
    <scope>NUCLEOTIDE SEQUENCE</scope>
</reference>
<gene>
    <name evidence="5" type="ORF">Tci_438215</name>
</gene>
<keyword evidence="2" id="KW-0175">Coiled coil</keyword>
<evidence type="ECO:0000313" key="5">
    <source>
        <dbReference type="EMBL" id="GEY66241.1"/>
    </source>
</evidence>
<dbReference type="SUPFAM" id="SSF57756">
    <property type="entry name" value="Retrovirus zinc finger-like domains"/>
    <property type="match status" value="1"/>
</dbReference>
<dbReference type="EMBL" id="BKCJ010198036">
    <property type="protein sequence ID" value="GEY66241.1"/>
    <property type="molecule type" value="Genomic_DNA"/>
</dbReference>
<dbReference type="Pfam" id="PF00098">
    <property type="entry name" value="zf-CCHC"/>
    <property type="match status" value="1"/>
</dbReference>
<dbReference type="Pfam" id="PF07727">
    <property type="entry name" value="RVT_2"/>
    <property type="match status" value="1"/>
</dbReference>
<dbReference type="InterPro" id="IPR036875">
    <property type="entry name" value="Znf_CCHC_sf"/>
</dbReference>
<dbReference type="SMART" id="SM00343">
    <property type="entry name" value="ZnF_C2HC"/>
    <property type="match status" value="1"/>
</dbReference>
<accession>A0A699HRA4</accession>
<proteinExistence type="predicted"/>
<dbReference type="Gene3D" id="4.10.60.10">
    <property type="entry name" value="Zinc finger, CCHC-type"/>
    <property type="match status" value="1"/>
</dbReference>
<feature type="region of interest" description="Disordered" evidence="3">
    <location>
        <begin position="428"/>
        <end position="447"/>
    </location>
</feature>
<organism evidence="5">
    <name type="scientific">Tanacetum cinerariifolium</name>
    <name type="common">Dalmatian daisy</name>
    <name type="synonym">Chrysanthemum cinerariifolium</name>
    <dbReference type="NCBI Taxonomy" id="118510"/>
    <lineage>
        <taxon>Eukaryota</taxon>
        <taxon>Viridiplantae</taxon>
        <taxon>Streptophyta</taxon>
        <taxon>Embryophyta</taxon>
        <taxon>Tracheophyta</taxon>
        <taxon>Spermatophyta</taxon>
        <taxon>Magnoliopsida</taxon>
        <taxon>eudicotyledons</taxon>
        <taxon>Gunneridae</taxon>
        <taxon>Pentapetalae</taxon>
        <taxon>asterids</taxon>
        <taxon>campanulids</taxon>
        <taxon>Asterales</taxon>
        <taxon>Asteraceae</taxon>
        <taxon>Asteroideae</taxon>
        <taxon>Anthemideae</taxon>
        <taxon>Anthemidinae</taxon>
        <taxon>Tanacetum</taxon>
    </lineage>
</organism>
<feature type="domain" description="CCHC-type" evidence="4">
    <location>
        <begin position="205"/>
        <end position="219"/>
    </location>
</feature>